<feature type="domain" description="HMG box" evidence="5">
    <location>
        <begin position="324"/>
        <end position="392"/>
    </location>
</feature>
<feature type="DNA-binding region" description="HMG box" evidence="3">
    <location>
        <begin position="324"/>
        <end position="392"/>
    </location>
</feature>
<feature type="compositionally biased region" description="Polar residues" evidence="4">
    <location>
        <begin position="10"/>
        <end position="27"/>
    </location>
</feature>
<feature type="region of interest" description="Disordered" evidence="4">
    <location>
        <begin position="397"/>
        <end position="468"/>
    </location>
</feature>
<feature type="region of interest" description="Disordered" evidence="4">
    <location>
        <begin position="293"/>
        <end position="330"/>
    </location>
</feature>
<organism evidence="6 7">
    <name type="scientific">Powellomyces hirtus</name>
    <dbReference type="NCBI Taxonomy" id="109895"/>
    <lineage>
        <taxon>Eukaryota</taxon>
        <taxon>Fungi</taxon>
        <taxon>Fungi incertae sedis</taxon>
        <taxon>Chytridiomycota</taxon>
        <taxon>Chytridiomycota incertae sedis</taxon>
        <taxon>Chytridiomycetes</taxon>
        <taxon>Spizellomycetales</taxon>
        <taxon>Powellomycetaceae</taxon>
        <taxon>Powellomyces</taxon>
    </lineage>
</organism>
<feature type="compositionally biased region" description="Polar residues" evidence="4">
    <location>
        <begin position="426"/>
        <end position="437"/>
    </location>
</feature>
<dbReference type="PANTHER" id="PTHR10270:SF161">
    <property type="entry name" value="SEX-DETERMINING REGION Y PROTEIN"/>
    <property type="match status" value="1"/>
</dbReference>
<dbReference type="SUPFAM" id="SSF47095">
    <property type="entry name" value="HMG-box"/>
    <property type="match status" value="1"/>
</dbReference>
<dbReference type="GO" id="GO:0001228">
    <property type="term" value="F:DNA-binding transcription activator activity, RNA polymerase II-specific"/>
    <property type="evidence" value="ECO:0007669"/>
    <property type="project" value="TreeGrafter"/>
</dbReference>
<evidence type="ECO:0000313" key="7">
    <source>
        <dbReference type="Proteomes" id="UP000318582"/>
    </source>
</evidence>
<feature type="compositionally biased region" description="Low complexity" evidence="4">
    <location>
        <begin position="149"/>
        <end position="169"/>
    </location>
</feature>
<sequence>MGYKYKKQKYNPTYTMSDPVQPQQVQTAHLAGQWEPGGSKPSSASIDGTHSPLDTTIVESEIAEEDAFQSNPQLAMGPGYSVDPATLHRQLSNLSYHDVSSMSELYNQSGAFGPAVGQGWAASVPSLAMGGGYQQGNPTSMDSPIGPPLNSILSRSLSDSNMSTSTSRRGSISVTTELLGTLSMTGRDNVALLQPTGRSSRRGSLIPPPAPLRNAGTAMTSYDPSNSTLNNSTIVGRAEKLAEDVNGGWSYVPHGFIPVLFPSHVAANAEVIQTIQKYGGVFPTISRMKASEEDISAGQAKSKESSSVPTEPTEVYNLQKPRKPPRPANSFILYRRAKQDEVMKSNEGMTNNEVSRLIGQMWANEDAEVKELYKAKAEDAKRLHNLTFPDYKYAPRKPAVRSKKGNEAKKRSISEDTPDYRIPESGRQSYSYASGHTSRNDLTEDIRSPSPHSPGTGPGGRGGPAAQLHKWSGSETALYSPPYPGYFQQGPIPYQYPTYQHLPYQPQQYQDMELSTDPNYRGRRSFQYPMPAATPHAYGYSGYVPGHPSHDANNMAVRSHSAPPQRPGHLGTYPPPPAGSYGMPPQQQHQHTQPPPRPYTYQYHPSSVPGQWDHGQ</sequence>
<dbReference type="Pfam" id="PF00505">
    <property type="entry name" value="HMG_box"/>
    <property type="match status" value="1"/>
</dbReference>
<dbReference type="CDD" id="cd01389">
    <property type="entry name" value="HMG-box_ROX1-like"/>
    <property type="match status" value="1"/>
</dbReference>
<accession>A0A507DVU7</accession>
<evidence type="ECO:0000256" key="3">
    <source>
        <dbReference type="PROSITE-ProRule" id="PRU00267"/>
    </source>
</evidence>
<evidence type="ECO:0000256" key="1">
    <source>
        <dbReference type="ARBA" id="ARBA00023125"/>
    </source>
</evidence>
<dbReference type="AlphaFoldDB" id="A0A507DVU7"/>
<feature type="compositionally biased region" description="Low complexity" evidence="4">
    <location>
        <begin position="579"/>
        <end position="592"/>
    </location>
</feature>
<dbReference type="InterPro" id="IPR050140">
    <property type="entry name" value="SRY-related_HMG-box_TF-like"/>
</dbReference>
<comment type="caution">
    <text evidence="6">The sequence shown here is derived from an EMBL/GenBank/DDBJ whole genome shotgun (WGS) entry which is preliminary data.</text>
</comment>
<evidence type="ECO:0000256" key="2">
    <source>
        <dbReference type="ARBA" id="ARBA00023163"/>
    </source>
</evidence>
<proteinExistence type="predicted"/>
<evidence type="ECO:0000259" key="5">
    <source>
        <dbReference type="PROSITE" id="PS50118"/>
    </source>
</evidence>
<dbReference type="InterPro" id="IPR009071">
    <property type="entry name" value="HMG_box_dom"/>
</dbReference>
<evidence type="ECO:0000256" key="4">
    <source>
        <dbReference type="SAM" id="MobiDB-lite"/>
    </source>
</evidence>
<dbReference type="EMBL" id="QEAQ01000092">
    <property type="protein sequence ID" value="TPX55889.1"/>
    <property type="molecule type" value="Genomic_DNA"/>
</dbReference>
<feature type="compositionally biased region" description="Polar residues" evidence="4">
    <location>
        <begin position="40"/>
        <end position="52"/>
    </location>
</feature>
<dbReference type="STRING" id="109895.A0A507DVU7"/>
<keyword evidence="1 3" id="KW-0238">DNA-binding</keyword>
<evidence type="ECO:0000313" key="6">
    <source>
        <dbReference type="EMBL" id="TPX55889.1"/>
    </source>
</evidence>
<dbReference type="Gene3D" id="1.10.30.10">
    <property type="entry name" value="High mobility group box domain"/>
    <property type="match status" value="1"/>
</dbReference>
<dbReference type="PROSITE" id="PS50118">
    <property type="entry name" value="HMG_BOX_2"/>
    <property type="match status" value="1"/>
</dbReference>
<name>A0A507DVU7_9FUNG</name>
<dbReference type="Proteomes" id="UP000318582">
    <property type="component" value="Unassembled WGS sequence"/>
</dbReference>
<keyword evidence="3" id="KW-0539">Nucleus</keyword>
<feature type="compositionally biased region" description="Basic and acidic residues" evidence="4">
    <location>
        <begin position="438"/>
        <end position="447"/>
    </location>
</feature>
<feature type="region of interest" description="Disordered" evidence="4">
    <location>
        <begin position="1"/>
        <end position="52"/>
    </location>
</feature>
<reference evidence="6 7" key="1">
    <citation type="journal article" date="2019" name="Sci. Rep.">
        <title>Comparative genomics of chytrid fungi reveal insights into the obligate biotrophic and pathogenic lifestyle of Synchytrium endobioticum.</title>
        <authorList>
            <person name="van de Vossenberg B.T.L.H."/>
            <person name="Warris S."/>
            <person name="Nguyen H.D.T."/>
            <person name="van Gent-Pelzer M.P.E."/>
            <person name="Joly D.L."/>
            <person name="van de Geest H.C."/>
            <person name="Bonants P.J.M."/>
            <person name="Smith D.S."/>
            <person name="Levesque C.A."/>
            <person name="van der Lee T.A.J."/>
        </authorList>
    </citation>
    <scope>NUCLEOTIDE SEQUENCE [LARGE SCALE GENOMIC DNA]</scope>
    <source>
        <strain evidence="6 7">CBS 809.83</strain>
    </source>
</reference>
<feature type="region of interest" description="Disordered" evidence="4">
    <location>
        <begin position="192"/>
        <end position="225"/>
    </location>
</feature>
<keyword evidence="2" id="KW-0804">Transcription</keyword>
<dbReference type="GO" id="GO:0000978">
    <property type="term" value="F:RNA polymerase II cis-regulatory region sequence-specific DNA binding"/>
    <property type="evidence" value="ECO:0007669"/>
    <property type="project" value="TreeGrafter"/>
</dbReference>
<protein>
    <recommendedName>
        <fullName evidence="5">HMG box domain-containing protein</fullName>
    </recommendedName>
</protein>
<dbReference type="GO" id="GO:0030154">
    <property type="term" value="P:cell differentiation"/>
    <property type="evidence" value="ECO:0007669"/>
    <property type="project" value="TreeGrafter"/>
</dbReference>
<feature type="region of interest" description="Disordered" evidence="4">
    <location>
        <begin position="543"/>
        <end position="616"/>
    </location>
</feature>
<dbReference type="GO" id="GO:0005634">
    <property type="term" value="C:nucleus"/>
    <property type="evidence" value="ECO:0007669"/>
    <property type="project" value="UniProtKB-UniRule"/>
</dbReference>
<feature type="region of interest" description="Disordered" evidence="4">
    <location>
        <begin position="133"/>
        <end position="171"/>
    </location>
</feature>
<keyword evidence="7" id="KW-1185">Reference proteome</keyword>
<dbReference type="SMART" id="SM00398">
    <property type="entry name" value="HMG"/>
    <property type="match status" value="1"/>
</dbReference>
<dbReference type="InterPro" id="IPR036910">
    <property type="entry name" value="HMG_box_dom_sf"/>
</dbReference>
<gene>
    <name evidence="6" type="ORF">PhCBS80983_g04951</name>
</gene>
<dbReference type="PANTHER" id="PTHR10270">
    <property type="entry name" value="SOX TRANSCRIPTION FACTOR"/>
    <property type="match status" value="1"/>
</dbReference>
<feature type="compositionally biased region" description="Basic and acidic residues" evidence="4">
    <location>
        <begin position="404"/>
        <end position="424"/>
    </location>
</feature>